<keyword evidence="2" id="KW-0489">Methyltransferase</keyword>
<dbReference type="InterPro" id="IPR004556">
    <property type="entry name" value="HemK-like"/>
</dbReference>
<keyword evidence="3" id="KW-0808">Transferase</keyword>
<dbReference type="InterPro" id="IPR019874">
    <property type="entry name" value="RF_methyltr_PrmC"/>
</dbReference>
<dbReference type="SUPFAM" id="SSF53335">
    <property type="entry name" value="S-adenosyl-L-methionine-dependent methyltransferases"/>
    <property type="match status" value="1"/>
</dbReference>
<evidence type="ECO:0000259" key="8">
    <source>
        <dbReference type="Pfam" id="PF17827"/>
    </source>
</evidence>
<protein>
    <recommendedName>
        <fullName evidence="1">peptide chain release factor N(5)-glutamine methyltransferase</fullName>
        <ecNumber evidence="1">2.1.1.297</ecNumber>
    </recommendedName>
</protein>
<name>A0AA39CMT9_9EURO</name>
<dbReference type="GO" id="GO:0102559">
    <property type="term" value="F:peptide chain release factor N(5)-glutamine methyltransferase activity"/>
    <property type="evidence" value="ECO:0007669"/>
    <property type="project" value="UniProtKB-EC"/>
</dbReference>
<dbReference type="PANTHER" id="PTHR18895">
    <property type="entry name" value="HEMK METHYLTRANSFERASE"/>
    <property type="match status" value="1"/>
</dbReference>
<comment type="catalytic activity">
    <reaction evidence="5">
        <text>L-glutaminyl-[peptide chain release factor] + S-adenosyl-L-methionine = N(5)-methyl-L-glutaminyl-[peptide chain release factor] + S-adenosyl-L-homocysteine + H(+)</text>
        <dbReference type="Rhea" id="RHEA:42896"/>
        <dbReference type="Rhea" id="RHEA-COMP:10271"/>
        <dbReference type="Rhea" id="RHEA-COMP:10272"/>
        <dbReference type="ChEBI" id="CHEBI:15378"/>
        <dbReference type="ChEBI" id="CHEBI:30011"/>
        <dbReference type="ChEBI" id="CHEBI:57856"/>
        <dbReference type="ChEBI" id="CHEBI:59789"/>
        <dbReference type="ChEBI" id="CHEBI:61891"/>
        <dbReference type="EC" id="2.1.1.297"/>
    </reaction>
</comment>
<dbReference type="InterPro" id="IPR050320">
    <property type="entry name" value="N5-glutamine_MTase"/>
</dbReference>
<gene>
    <name evidence="9" type="ORF">H2204_014808</name>
</gene>
<evidence type="ECO:0000256" key="2">
    <source>
        <dbReference type="ARBA" id="ARBA00022603"/>
    </source>
</evidence>
<evidence type="ECO:0000256" key="6">
    <source>
        <dbReference type="SAM" id="MobiDB-lite"/>
    </source>
</evidence>
<sequence>MPPASCNPLYGKGNRHWLRKRVDSPPLSRPRVPERSPHPTIAAPPPVPVPAMPADSQPSLRQVVADASARLPGAEARHEAELLLLHVLERPRSWLFAHATDPLPAAEQGAFEALLGRRLAGEPVAYLTGRRGFWTLDLEVDPATLIPRPETELLVELALDRLPSDRALQLADLGTGSGAIALALASERPQAQVLATDASAAALAVAARNAARHELGNVRFAEGGDDWYAPLRGECFDLIASNPPYIASADPHLEQGDLRFEPATALASGVDGLDDIRRIVAGGGDHLQPGGWLLIEHGWDQGNAIGALFEQAGYSDVQTVQDLEQRDRVTLGRRPA</sequence>
<comment type="caution">
    <text evidence="9">The sequence shown here is derived from an EMBL/GenBank/DDBJ whole genome shotgun (WGS) entry which is preliminary data.</text>
</comment>
<dbReference type="InterPro" id="IPR029063">
    <property type="entry name" value="SAM-dependent_MTases_sf"/>
</dbReference>
<feature type="domain" description="Methyltransferase small" evidence="7">
    <location>
        <begin position="157"/>
        <end position="249"/>
    </location>
</feature>
<accession>A0AA39CMT9</accession>
<evidence type="ECO:0000256" key="3">
    <source>
        <dbReference type="ARBA" id="ARBA00022679"/>
    </source>
</evidence>
<proteinExistence type="inferred from homology"/>
<dbReference type="EMBL" id="JAPDRN010000203">
    <property type="protein sequence ID" value="KAJ9613611.1"/>
    <property type="molecule type" value="Genomic_DNA"/>
</dbReference>
<dbReference type="NCBIfam" id="TIGR03534">
    <property type="entry name" value="RF_mod_PrmC"/>
    <property type="match status" value="1"/>
</dbReference>
<dbReference type="PANTHER" id="PTHR18895:SF74">
    <property type="entry name" value="MTRF1L RELEASE FACTOR GLUTAMINE METHYLTRANSFERASE"/>
    <property type="match status" value="1"/>
</dbReference>
<evidence type="ECO:0000256" key="5">
    <source>
        <dbReference type="ARBA" id="ARBA00048391"/>
    </source>
</evidence>
<dbReference type="Pfam" id="PF17827">
    <property type="entry name" value="PrmC_N"/>
    <property type="match status" value="1"/>
</dbReference>
<feature type="compositionally biased region" description="Pro residues" evidence="6">
    <location>
        <begin position="42"/>
        <end position="51"/>
    </location>
</feature>
<keyword evidence="4" id="KW-0949">S-adenosyl-L-methionine</keyword>
<dbReference type="CDD" id="cd02440">
    <property type="entry name" value="AdoMet_MTases"/>
    <property type="match status" value="1"/>
</dbReference>
<dbReference type="InterPro" id="IPR007848">
    <property type="entry name" value="Small_mtfrase_dom"/>
</dbReference>
<dbReference type="Pfam" id="PF05175">
    <property type="entry name" value="MTS"/>
    <property type="match status" value="1"/>
</dbReference>
<dbReference type="InterPro" id="IPR040758">
    <property type="entry name" value="PrmC_N"/>
</dbReference>
<dbReference type="AlphaFoldDB" id="A0AA39CMT9"/>
<dbReference type="Gene3D" id="1.10.8.10">
    <property type="entry name" value="DNA helicase RuvA subunit, C-terminal domain"/>
    <property type="match status" value="1"/>
</dbReference>
<dbReference type="GO" id="GO:0032259">
    <property type="term" value="P:methylation"/>
    <property type="evidence" value="ECO:0007669"/>
    <property type="project" value="UniProtKB-KW"/>
</dbReference>
<evidence type="ECO:0000256" key="4">
    <source>
        <dbReference type="ARBA" id="ARBA00022691"/>
    </source>
</evidence>
<dbReference type="GO" id="GO:0003676">
    <property type="term" value="F:nucleic acid binding"/>
    <property type="evidence" value="ECO:0007669"/>
    <property type="project" value="InterPro"/>
</dbReference>
<dbReference type="HAMAP" id="MF_02126">
    <property type="entry name" value="RF_methyltr_PrmC"/>
    <property type="match status" value="1"/>
</dbReference>
<reference evidence="9" key="1">
    <citation type="submission" date="2022-10" db="EMBL/GenBank/DDBJ databases">
        <title>Culturing micro-colonial fungi from biological soil crusts in the Mojave desert and describing Neophaeococcomyces mojavensis, and introducing the new genera and species Taxawa tesnikishii.</title>
        <authorList>
            <person name="Kurbessoian T."/>
            <person name="Stajich J.E."/>
        </authorList>
    </citation>
    <scope>NUCLEOTIDE SEQUENCE</scope>
    <source>
        <strain evidence="9">TK_35</strain>
    </source>
</reference>
<dbReference type="EC" id="2.1.1.297" evidence="1"/>
<feature type="domain" description="Release factor glutamine methyltransferase N-terminal" evidence="8">
    <location>
        <begin position="62"/>
        <end position="129"/>
    </location>
</feature>
<dbReference type="FunFam" id="3.40.50.150:FF:000053">
    <property type="entry name" value="Release factor glutamine methyltransferase"/>
    <property type="match status" value="1"/>
</dbReference>
<dbReference type="PROSITE" id="PS00092">
    <property type="entry name" value="N6_MTASE"/>
    <property type="match status" value="1"/>
</dbReference>
<dbReference type="NCBIfam" id="TIGR00536">
    <property type="entry name" value="hemK_fam"/>
    <property type="match status" value="1"/>
</dbReference>
<organism evidence="9">
    <name type="scientific">Knufia peltigerae</name>
    <dbReference type="NCBI Taxonomy" id="1002370"/>
    <lineage>
        <taxon>Eukaryota</taxon>
        <taxon>Fungi</taxon>
        <taxon>Dikarya</taxon>
        <taxon>Ascomycota</taxon>
        <taxon>Pezizomycotina</taxon>
        <taxon>Eurotiomycetes</taxon>
        <taxon>Chaetothyriomycetidae</taxon>
        <taxon>Chaetothyriales</taxon>
        <taxon>Trichomeriaceae</taxon>
        <taxon>Knufia</taxon>
    </lineage>
</organism>
<evidence type="ECO:0000259" key="7">
    <source>
        <dbReference type="Pfam" id="PF05175"/>
    </source>
</evidence>
<evidence type="ECO:0000256" key="1">
    <source>
        <dbReference type="ARBA" id="ARBA00012771"/>
    </source>
</evidence>
<dbReference type="InterPro" id="IPR002052">
    <property type="entry name" value="DNA_methylase_N6_adenine_CS"/>
</dbReference>
<feature type="region of interest" description="Disordered" evidence="6">
    <location>
        <begin position="1"/>
        <end position="55"/>
    </location>
</feature>
<evidence type="ECO:0000313" key="9">
    <source>
        <dbReference type="EMBL" id="KAJ9613611.1"/>
    </source>
</evidence>
<dbReference type="Gene3D" id="3.40.50.150">
    <property type="entry name" value="Vaccinia Virus protein VP39"/>
    <property type="match status" value="1"/>
</dbReference>